<evidence type="ECO:0008006" key="4">
    <source>
        <dbReference type="Google" id="ProtNLM"/>
    </source>
</evidence>
<evidence type="ECO:0000313" key="3">
    <source>
        <dbReference type="Proteomes" id="UP000632222"/>
    </source>
</evidence>
<feature type="transmembrane region" description="Helical" evidence="1">
    <location>
        <begin position="627"/>
        <end position="650"/>
    </location>
</feature>
<feature type="transmembrane region" description="Helical" evidence="1">
    <location>
        <begin position="685"/>
        <end position="702"/>
    </location>
</feature>
<comment type="caution">
    <text evidence="2">The sequence shown here is derived from an EMBL/GenBank/DDBJ whole genome shotgun (WGS) entry which is preliminary data.</text>
</comment>
<gene>
    <name evidence="2" type="ORF">GCM10008938_34890</name>
</gene>
<name>A0ABQ2D4R6_9DEIO</name>
<feature type="transmembrane region" description="Helical" evidence="1">
    <location>
        <begin position="602"/>
        <end position="621"/>
    </location>
</feature>
<dbReference type="RefSeq" id="WP_189004751.1">
    <property type="nucleotide sequence ID" value="NZ_BMOD01000015.1"/>
</dbReference>
<keyword evidence="1" id="KW-0472">Membrane</keyword>
<dbReference type="Proteomes" id="UP000632222">
    <property type="component" value="Unassembled WGS sequence"/>
</dbReference>
<reference evidence="3" key="1">
    <citation type="journal article" date="2019" name="Int. J. Syst. Evol. Microbiol.">
        <title>The Global Catalogue of Microorganisms (GCM) 10K type strain sequencing project: providing services to taxonomists for standard genome sequencing and annotation.</title>
        <authorList>
            <consortium name="The Broad Institute Genomics Platform"/>
            <consortium name="The Broad Institute Genome Sequencing Center for Infectious Disease"/>
            <person name="Wu L."/>
            <person name="Ma J."/>
        </authorList>
    </citation>
    <scope>NUCLEOTIDE SEQUENCE [LARGE SCALE GENOMIC DNA]</scope>
    <source>
        <strain evidence="3">JCM 14370</strain>
    </source>
</reference>
<protein>
    <recommendedName>
        <fullName evidence="4">Polymer-forming cytoskeletal protein</fullName>
    </recommendedName>
</protein>
<feature type="transmembrane region" description="Helical" evidence="1">
    <location>
        <begin position="373"/>
        <end position="392"/>
    </location>
</feature>
<keyword evidence="3" id="KW-1185">Reference proteome</keyword>
<evidence type="ECO:0000256" key="1">
    <source>
        <dbReference type="SAM" id="Phobius"/>
    </source>
</evidence>
<feature type="transmembrane region" description="Helical" evidence="1">
    <location>
        <begin position="564"/>
        <end position="581"/>
    </location>
</feature>
<feature type="transmembrane region" description="Helical" evidence="1">
    <location>
        <begin position="412"/>
        <end position="430"/>
    </location>
</feature>
<feature type="transmembrane region" description="Helical" evidence="1">
    <location>
        <begin position="662"/>
        <end position="679"/>
    </location>
</feature>
<organism evidence="2 3">
    <name type="scientific">Deinococcus roseus</name>
    <dbReference type="NCBI Taxonomy" id="392414"/>
    <lineage>
        <taxon>Bacteria</taxon>
        <taxon>Thermotogati</taxon>
        <taxon>Deinococcota</taxon>
        <taxon>Deinococci</taxon>
        <taxon>Deinococcales</taxon>
        <taxon>Deinococcaceae</taxon>
        <taxon>Deinococcus</taxon>
    </lineage>
</organism>
<keyword evidence="1" id="KW-0812">Transmembrane</keyword>
<dbReference type="EMBL" id="BMOD01000015">
    <property type="protein sequence ID" value="GGJ45578.1"/>
    <property type="molecule type" value="Genomic_DNA"/>
</dbReference>
<accession>A0ABQ2D4R6</accession>
<proteinExistence type="predicted"/>
<keyword evidence="1" id="KW-1133">Transmembrane helix</keyword>
<sequence length="713" mass="78101">MDKPLNSNEEHLQNALDFGRPPPEGFFARFKEIFEVEEALDHLPVLQIPDWLSEFMQEHIHDHIFRNTLDLHPLLDSIERFTQQYLPPTFALPEPIMEDHETQQVLSQLSALKAPPGFAAQVIQRIQDDHLQQDLQQLKVKAPEGFAAQVIQRIQDDRLHQNLQQLKVKAPEGFASHVVQRIQDDHLRQELQALKLKTPEGFTAQLVQRIQEDQLHQDLQQLKVKAPEGFAAQVAACIQEDHLREELQQLKVKAPEGFADRILQHMQNSSELEMQSALQNLPALKVPEGFTAQLVQRIQDDHLGDQLKSLTVKAPEGFSDSVLQHMQERSTTEVQAALQGLPALKVPEGFAAHVASRIARDAQAQETHNPAPLYLVGMALLAAAFALFSFVFPNMQVGVNVLADLARNISGLALGVMGGLALVSVFALFSRIKFAPQITYAAFAVAMLMVYPNIQQAFGPATIAPREQVSNVVRVGGDVVVRGHVTGDVLALGGNIKLIQGSQVDGRIVTLLGDVTKDPGVQASVPTAILGRVNGELPIQNTVLPSVGVASAFVPLLNLMKNEYWPAFYFAFLCVFTLLVYQSGHGSTLVRQAFREPNRNLALGYVAFLVALPVLLISTLVGNAVLLGLGIVLLVALTAGLSISLLMLGATFTRRLHGQSHPATFAIIGLGLYLVLLSFPAAASVLWFAGGCYGLGVLLNYIRKTNVTHLKSA</sequence>
<feature type="transmembrane region" description="Helical" evidence="1">
    <location>
        <begin position="437"/>
        <end position="454"/>
    </location>
</feature>
<evidence type="ECO:0000313" key="2">
    <source>
        <dbReference type="EMBL" id="GGJ45578.1"/>
    </source>
</evidence>